<protein>
    <recommendedName>
        <fullName evidence="3 9">DNA repair protein RecN</fullName>
    </recommendedName>
    <alternativeName>
        <fullName evidence="8 9">Recombination protein N</fullName>
    </alternativeName>
</protein>
<dbReference type="PANTHER" id="PTHR11059">
    <property type="entry name" value="DNA REPAIR PROTEIN RECN"/>
    <property type="match status" value="1"/>
</dbReference>
<keyword evidence="6" id="KW-0067">ATP-binding</keyword>
<dbReference type="PANTHER" id="PTHR11059:SF0">
    <property type="entry name" value="DNA REPAIR PROTEIN RECN"/>
    <property type="match status" value="1"/>
</dbReference>
<dbReference type="SUPFAM" id="SSF52540">
    <property type="entry name" value="P-loop containing nucleoside triphosphate hydrolases"/>
    <property type="match status" value="1"/>
</dbReference>
<dbReference type="FunFam" id="3.40.50.300:FF:000356">
    <property type="entry name" value="DNA repair protein RecN"/>
    <property type="match status" value="1"/>
</dbReference>
<dbReference type="PROSITE" id="PS00675">
    <property type="entry name" value="SIGMA54_INTERACT_1"/>
    <property type="match status" value="1"/>
</dbReference>
<evidence type="ECO:0000313" key="13">
    <source>
        <dbReference type="Proteomes" id="UP000184603"/>
    </source>
</evidence>
<dbReference type="InterPro" id="IPR025662">
    <property type="entry name" value="Sigma_54_int_dom_ATP-bd_1"/>
</dbReference>
<organism evidence="12 13">
    <name type="scientific">Desulfopila aestuarii DSM 18488</name>
    <dbReference type="NCBI Taxonomy" id="1121416"/>
    <lineage>
        <taxon>Bacteria</taxon>
        <taxon>Pseudomonadati</taxon>
        <taxon>Thermodesulfobacteriota</taxon>
        <taxon>Desulfobulbia</taxon>
        <taxon>Desulfobulbales</taxon>
        <taxon>Desulfocapsaceae</taxon>
        <taxon>Desulfopila</taxon>
    </lineage>
</organism>
<dbReference type="GO" id="GO:0043590">
    <property type="term" value="C:bacterial nucleoid"/>
    <property type="evidence" value="ECO:0007669"/>
    <property type="project" value="TreeGrafter"/>
</dbReference>
<keyword evidence="13" id="KW-1185">Reference proteome</keyword>
<feature type="coiled-coil region" evidence="10">
    <location>
        <begin position="320"/>
        <end position="357"/>
    </location>
</feature>
<evidence type="ECO:0000259" key="11">
    <source>
        <dbReference type="Pfam" id="PF02463"/>
    </source>
</evidence>
<name>A0A1M7XZ99_9BACT</name>
<sequence>MLCELRIQNLALIRSLELNFDEPNGGGLVVMTGETGAGKSIMLRAIHLLTGGRGSADWIRSGADNCTVEALFDINPRNTSLLAQLEENGFGNEPTVIIKRIIGANGRSRLYVNNSLATAKQVALITGEMLSVGSQHDHQQLLQPALHIDFLDTYGDLWGERHGFSEMFAHWQKRREALTELLRREQDKEQRRDFLAFQLEEIEQADPKPGEDEELAAEKKRLKSADQLIKISQESYRLLSDEILDAMSTLRRNMEQLVSLDPQAEKMAEELGGYTFLAEDYATELRHYRDNLECNPLRLEQVSERLDSLHGLKRKYGETLEQVLAFADEARAELNRIENMDREVEALTREVAELEKQLCAAAAVLSTHRKEAAADMETAMARELASLAFYQAGFVVQSQEVERTVDTLRASGWDRIEFFFAANPGEPARPLAKVASGGELSRLMLAMKCLLAQRDMVDTVIFDEVDAGIGGEAAEAVARKIRELAGHHQVFCITHLPQIAAHGNLHFQVAKTVEDGRTQSTVVRLSNSHRVTELARMLAGDSATEQTHAWARELLAKGNAIEAAS</sequence>
<comment type="function">
    <text evidence="1 9">May be involved in recombinational repair of damaged DNA.</text>
</comment>
<dbReference type="GO" id="GO:0005524">
    <property type="term" value="F:ATP binding"/>
    <property type="evidence" value="ECO:0007669"/>
    <property type="project" value="UniProtKB-KW"/>
</dbReference>
<dbReference type="CDD" id="cd03241">
    <property type="entry name" value="ABC_RecN"/>
    <property type="match status" value="2"/>
</dbReference>
<evidence type="ECO:0000256" key="6">
    <source>
        <dbReference type="ARBA" id="ARBA00022840"/>
    </source>
</evidence>
<dbReference type="InterPro" id="IPR003395">
    <property type="entry name" value="RecF/RecN/SMC_N"/>
</dbReference>
<evidence type="ECO:0000256" key="8">
    <source>
        <dbReference type="ARBA" id="ARBA00033408"/>
    </source>
</evidence>
<dbReference type="STRING" id="1121416.SAMN02745220_00764"/>
<dbReference type="EMBL" id="FRFE01000003">
    <property type="protein sequence ID" value="SHO44485.1"/>
    <property type="molecule type" value="Genomic_DNA"/>
</dbReference>
<comment type="similarity">
    <text evidence="2 9">Belongs to the RecN family.</text>
</comment>
<feature type="domain" description="RecF/RecN/SMC N-terminal" evidence="11">
    <location>
        <begin position="14"/>
        <end position="511"/>
    </location>
</feature>
<evidence type="ECO:0000256" key="7">
    <source>
        <dbReference type="ARBA" id="ARBA00023204"/>
    </source>
</evidence>
<evidence type="ECO:0000313" key="12">
    <source>
        <dbReference type="EMBL" id="SHO44485.1"/>
    </source>
</evidence>
<dbReference type="PIRSF" id="PIRSF003128">
    <property type="entry name" value="RecN"/>
    <property type="match status" value="1"/>
</dbReference>
<dbReference type="Proteomes" id="UP000184603">
    <property type="component" value="Unassembled WGS sequence"/>
</dbReference>
<evidence type="ECO:0000256" key="4">
    <source>
        <dbReference type="ARBA" id="ARBA00022741"/>
    </source>
</evidence>
<dbReference type="AlphaFoldDB" id="A0A1M7XZ99"/>
<evidence type="ECO:0000256" key="5">
    <source>
        <dbReference type="ARBA" id="ARBA00022763"/>
    </source>
</evidence>
<proteinExistence type="inferred from homology"/>
<keyword evidence="7 9" id="KW-0234">DNA repair</keyword>
<dbReference type="InterPro" id="IPR027417">
    <property type="entry name" value="P-loop_NTPase"/>
</dbReference>
<dbReference type="RefSeq" id="WP_073612127.1">
    <property type="nucleotide sequence ID" value="NZ_FRFE01000003.1"/>
</dbReference>
<evidence type="ECO:0000256" key="9">
    <source>
        <dbReference type="PIRNR" id="PIRNR003128"/>
    </source>
</evidence>
<dbReference type="Gene3D" id="3.40.50.300">
    <property type="entry name" value="P-loop containing nucleotide triphosphate hydrolases"/>
    <property type="match status" value="2"/>
</dbReference>
<evidence type="ECO:0000256" key="10">
    <source>
        <dbReference type="SAM" id="Coils"/>
    </source>
</evidence>
<gene>
    <name evidence="12" type="ORF">SAMN02745220_00764</name>
</gene>
<evidence type="ECO:0000256" key="2">
    <source>
        <dbReference type="ARBA" id="ARBA00009441"/>
    </source>
</evidence>
<dbReference type="InterPro" id="IPR004604">
    <property type="entry name" value="DNA_recomb/repair_RecN"/>
</dbReference>
<dbReference type="GO" id="GO:0009432">
    <property type="term" value="P:SOS response"/>
    <property type="evidence" value="ECO:0007669"/>
    <property type="project" value="TreeGrafter"/>
</dbReference>
<evidence type="ECO:0000256" key="1">
    <source>
        <dbReference type="ARBA" id="ARBA00003618"/>
    </source>
</evidence>
<evidence type="ECO:0000256" key="3">
    <source>
        <dbReference type="ARBA" id="ARBA00021315"/>
    </source>
</evidence>
<accession>A0A1M7XZ99</accession>
<dbReference type="OrthoDB" id="9806954at2"/>
<keyword evidence="4" id="KW-0547">Nucleotide-binding</keyword>
<reference evidence="12 13" key="1">
    <citation type="submission" date="2016-12" db="EMBL/GenBank/DDBJ databases">
        <authorList>
            <person name="Song W.-J."/>
            <person name="Kurnit D.M."/>
        </authorList>
    </citation>
    <scope>NUCLEOTIDE SEQUENCE [LARGE SCALE GENOMIC DNA]</scope>
    <source>
        <strain evidence="12 13">DSM 18488</strain>
    </source>
</reference>
<keyword evidence="10" id="KW-0175">Coiled coil</keyword>
<dbReference type="GO" id="GO:0006281">
    <property type="term" value="P:DNA repair"/>
    <property type="evidence" value="ECO:0007669"/>
    <property type="project" value="UniProtKB-KW"/>
</dbReference>
<dbReference type="Pfam" id="PF02463">
    <property type="entry name" value="SMC_N"/>
    <property type="match status" value="1"/>
</dbReference>
<dbReference type="NCBIfam" id="TIGR00634">
    <property type="entry name" value="recN"/>
    <property type="match status" value="1"/>
</dbReference>
<keyword evidence="5 9" id="KW-0227">DNA damage</keyword>
<dbReference type="GO" id="GO:0006310">
    <property type="term" value="P:DNA recombination"/>
    <property type="evidence" value="ECO:0007669"/>
    <property type="project" value="InterPro"/>
</dbReference>
<dbReference type="FunFam" id="3.40.50.300:FF:000319">
    <property type="entry name" value="DNA repair protein RecN"/>
    <property type="match status" value="1"/>
</dbReference>